<accession>H0VQL5</accession>
<dbReference type="VEuPathDB" id="HostDB:ENSCPOG00000014255"/>
<gene>
    <name evidence="6" type="primary">ALLC</name>
</gene>
<dbReference type="FunFam" id="2.60.120.260:FF:000085">
    <property type="entry name" value="probable allantoicase"/>
    <property type="match status" value="1"/>
</dbReference>
<dbReference type="FunFam" id="2.60.120.260:FF:000077">
    <property type="entry name" value="Probable allantoicase"/>
    <property type="match status" value="1"/>
</dbReference>
<dbReference type="FunCoup" id="H0VQL5">
    <property type="interactions" value="120"/>
</dbReference>
<dbReference type="Pfam" id="PF03561">
    <property type="entry name" value="Allantoicase"/>
    <property type="match status" value="2"/>
</dbReference>
<protein>
    <recommendedName>
        <fullName evidence="3">Probable inactive allantoicase</fullName>
    </recommendedName>
    <alternativeName>
        <fullName evidence="4">Allantoate amidinohydrolase</fullName>
    </alternativeName>
</protein>
<dbReference type="HAMAP" id="MF_00813">
    <property type="entry name" value="Allantoicase"/>
    <property type="match status" value="1"/>
</dbReference>
<dbReference type="OMA" id="MDDGWET"/>
<proteinExistence type="inferred from homology"/>
<comment type="similarity">
    <text evidence="2">Belongs to the allantoicase family.</text>
</comment>
<dbReference type="Gene3D" id="2.60.120.260">
    <property type="entry name" value="Galactose-binding domain-like"/>
    <property type="match status" value="2"/>
</dbReference>
<feature type="domain" description="Allantoicase" evidence="5">
    <location>
        <begin position="28"/>
        <end position="201"/>
    </location>
</feature>
<reference evidence="6" key="2">
    <citation type="submission" date="2025-08" db="UniProtKB">
        <authorList>
            <consortium name="Ensembl"/>
        </authorList>
    </citation>
    <scope>IDENTIFICATION</scope>
    <source>
        <strain evidence="6">2N</strain>
    </source>
</reference>
<dbReference type="InterPro" id="IPR008979">
    <property type="entry name" value="Galactose-bd-like_sf"/>
</dbReference>
<dbReference type="PANTHER" id="PTHR12045">
    <property type="entry name" value="ALLANTOICASE"/>
    <property type="match status" value="1"/>
</dbReference>
<evidence type="ECO:0000256" key="3">
    <source>
        <dbReference type="ARBA" id="ARBA00029559"/>
    </source>
</evidence>
<dbReference type="STRING" id="10141.ENSCPOP00000012844"/>
<reference evidence="7" key="1">
    <citation type="journal article" date="2011" name="Nature">
        <title>A high-resolution map of human evolutionary constraint using 29 mammals.</title>
        <authorList>
            <person name="Lindblad-Toh K."/>
            <person name="Garber M."/>
            <person name="Zuk O."/>
            <person name="Lin M.F."/>
            <person name="Parker B.J."/>
            <person name="Washietl S."/>
            <person name="Kheradpour P."/>
            <person name="Ernst J."/>
            <person name="Jordan G."/>
            <person name="Mauceli E."/>
            <person name="Ward L.D."/>
            <person name="Lowe C.B."/>
            <person name="Holloway A.K."/>
            <person name="Clamp M."/>
            <person name="Gnerre S."/>
            <person name="Alfoldi J."/>
            <person name="Beal K."/>
            <person name="Chang J."/>
            <person name="Clawson H."/>
            <person name="Cuff J."/>
            <person name="Di Palma F."/>
            <person name="Fitzgerald S."/>
            <person name="Flicek P."/>
            <person name="Guttman M."/>
            <person name="Hubisz M.J."/>
            <person name="Jaffe D.B."/>
            <person name="Jungreis I."/>
            <person name="Kent W.J."/>
            <person name="Kostka D."/>
            <person name="Lara M."/>
            <person name="Martins A.L."/>
            <person name="Massingham T."/>
            <person name="Moltke I."/>
            <person name="Raney B.J."/>
            <person name="Rasmussen M.D."/>
            <person name="Robinson J."/>
            <person name="Stark A."/>
            <person name="Vilella A.J."/>
            <person name="Wen J."/>
            <person name="Xie X."/>
            <person name="Zody M.C."/>
            <person name="Baldwin J."/>
            <person name="Bloom T."/>
            <person name="Chin C.W."/>
            <person name="Heiman D."/>
            <person name="Nicol R."/>
            <person name="Nusbaum C."/>
            <person name="Young S."/>
            <person name="Wilkinson J."/>
            <person name="Worley K.C."/>
            <person name="Kovar C.L."/>
            <person name="Muzny D.M."/>
            <person name="Gibbs R.A."/>
            <person name="Cree A."/>
            <person name="Dihn H.H."/>
            <person name="Fowler G."/>
            <person name="Jhangiani S."/>
            <person name="Joshi V."/>
            <person name="Lee S."/>
            <person name="Lewis L.R."/>
            <person name="Nazareth L.V."/>
            <person name="Okwuonu G."/>
            <person name="Santibanez J."/>
            <person name="Warren W.C."/>
            <person name="Mardis E.R."/>
            <person name="Weinstock G.M."/>
            <person name="Wilson R.K."/>
            <person name="Delehaunty K."/>
            <person name="Dooling D."/>
            <person name="Fronik C."/>
            <person name="Fulton L."/>
            <person name="Fulton B."/>
            <person name="Graves T."/>
            <person name="Minx P."/>
            <person name="Sodergren E."/>
            <person name="Birney E."/>
            <person name="Margulies E.H."/>
            <person name="Herrero J."/>
            <person name="Green E.D."/>
            <person name="Haussler D."/>
            <person name="Siepel A."/>
            <person name="Goldman N."/>
            <person name="Pollard K.S."/>
            <person name="Pedersen J.S."/>
            <person name="Lander E.S."/>
            <person name="Kellis M."/>
        </authorList>
    </citation>
    <scope>NUCLEOTIDE SEQUENCE [LARGE SCALE GENOMIC DNA]</scope>
    <source>
        <strain evidence="7">2N</strain>
    </source>
</reference>
<dbReference type="PANTHER" id="PTHR12045:SF3">
    <property type="entry name" value="INACTIVE ALLANTOICASE-RELATED"/>
    <property type="match status" value="1"/>
</dbReference>
<dbReference type="eggNOG" id="KOG4145">
    <property type="taxonomic scope" value="Eukaryota"/>
</dbReference>
<dbReference type="InterPro" id="IPR005164">
    <property type="entry name" value="Allantoicase"/>
</dbReference>
<dbReference type="GO" id="GO:0000256">
    <property type="term" value="P:allantoin catabolic process"/>
    <property type="evidence" value="ECO:0007669"/>
    <property type="project" value="InterPro"/>
</dbReference>
<dbReference type="InterPro" id="IPR015908">
    <property type="entry name" value="Allantoicase_dom"/>
</dbReference>
<dbReference type="PIRSF" id="PIRSF016516">
    <property type="entry name" value="Allantoicase"/>
    <property type="match status" value="1"/>
</dbReference>
<dbReference type="InParanoid" id="H0VQL5"/>
<dbReference type="GO" id="GO:0004037">
    <property type="term" value="F:allantoicase activity"/>
    <property type="evidence" value="ECO:0007669"/>
    <property type="project" value="InterPro"/>
</dbReference>
<evidence type="ECO:0000256" key="1">
    <source>
        <dbReference type="ARBA" id="ARBA00003893"/>
    </source>
</evidence>
<evidence type="ECO:0000256" key="2">
    <source>
        <dbReference type="ARBA" id="ARBA00009242"/>
    </source>
</evidence>
<dbReference type="Ensembl" id="ENSCPOT00000014397.3">
    <property type="protein sequence ID" value="ENSCPOP00000012844.3"/>
    <property type="gene ID" value="ENSCPOG00000014255.4"/>
</dbReference>
<sequence>MADTPQEGKLTCFLDFTQVVDMASETIGGKILFATDDFYAPAENLLKSDSPTFKEHEYTEFGKWMDGWETRRRRVAGHDWCVIRLGIEGIILCFDVDLAHFAGNHPPRVSIQAAYLGEGKLPEIPPRGDRTGTAASLEEFATISELQSEHWSHLVPMTELKPGTLTFSHNYFLVSSRQRWTHVRLNIFPDGGIARLRVYGTGQKDWVTAYPKEPVDLAAIVFGGICVGFSNAHIGHPNNMIGVGKAKSAVDGWEIARRLDRPPVLETDEKGLLLGPGGEWAVFRLAHPGVITQIEIDTKHFKGNSPDSCKVDGCILTMQEEEDAAKSQWLLPASKWKSLLPTTKLLPDQSHQFDSLTLELQDVITHARLSIAPDGGVSRLRLRGFPSSICLLRVGKRP</sequence>
<dbReference type="GeneTree" id="ENSGT00390000001793"/>
<dbReference type="HOGENOM" id="CLU_038797_1_2_1"/>
<comment type="function">
    <text evidence="1">The function of this enzyme is unclear as allantoicase activity is not known to exist in mammals.</text>
</comment>
<evidence type="ECO:0000313" key="7">
    <source>
        <dbReference type="Proteomes" id="UP000005447"/>
    </source>
</evidence>
<feature type="domain" description="Allantoicase" evidence="5">
    <location>
        <begin position="223"/>
        <end position="385"/>
    </location>
</feature>
<keyword evidence="7" id="KW-1185">Reference proteome</keyword>
<dbReference type="NCBIfam" id="TIGR02961">
    <property type="entry name" value="allantoicase"/>
    <property type="match status" value="1"/>
</dbReference>
<name>H0VQL5_CAVPO</name>
<evidence type="ECO:0000256" key="4">
    <source>
        <dbReference type="ARBA" id="ARBA00031078"/>
    </source>
</evidence>
<dbReference type="SUPFAM" id="SSF49785">
    <property type="entry name" value="Galactose-binding domain-like"/>
    <property type="match status" value="2"/>
</dbReference>
<dbReference type="Proteomes" id="UP000005447">
    <property type="component" value="Unassembled WGS sequence"/>
</dbReference>
<dbReference type="AlphaFoldDB" id="H0VQL5"/>
<reference evidence="6" key="3">
    <citation type="submission" date="2025-09" db="UniProtKB">
        <authorList>
            <consortium name="Ensembl"/>
        </authorList>
    </citation>
    <scope>IDENTIFICATION</scope>
    <source>
        <strain evidence="6">2N</strain>
    </source>
</reference>
<dbReference type="EMBL" id="AAKN02047258">
    <property type="status" value="NOT_ANNOTATED_CDS"/>
    <property type="molecule type" value="Genomic_DNA"/>
</dbReference>
<organism evidence="6 7">
    <name type="scientific">Cavia porcellus</name>
    <name type="common">Guinea pig</name>
    <dbReference type="NCBI Taxonomy" id="10141"/>
    <lineage>
        <taxon>Eukaryota</taxon>
        <taxon>Metazoa</taxon>
        <taxon>Chordata</taxon>
        <taxon>Craniata</taxon>
        <taxon>Vertebrata</taxon>
        <taxon>Euteleostomi</taxon>
        <taxon>Mammalia</taxon>
        <taxon>Eutheria</taxon>
        <taxon>Euarchontoglires</taxon>
        <taxon>Glires</taxon>
        <taxon>Rodentia</taxon>
        <taxon>Hystricomorpha</taxon>
        <taxon>Caviidae</taxon>
        <taxon>Cavia</taxon>
    </lineage>
</organism>
<evidence type="ECO:0000259" key="5">
    <source>
        <dbReference type="Pfam" id="PF03561"/>
    </source>
</evidence>
<evidence type="ECO:0000313" key="6">
    <source>
        <dbReference type="Ensembl" id="ENSCPOP00000012844.3"/>
    </source>
</evidence>
<dbReference type="Bgee" id="ENSCPOG00000014255">
    <property type="expression patterns" value="Expressed in testis and 1 other cell type or tissue"/>
</dbReference>